<dbReference type="AlphaFoldDB" id="A0A1I0R9W1"/>
<reference evidence="2" key="1">
    <citation type="submission" date="2016-10" db="EMBL/GenBank/DDBJ databases">
        <authorList>
            <person name="Varghese N."/>
            <person name="Submissions S."/>
        </authorList>
    </citation>
    <scope>NUCLEOTIDE SEQUENCE [LARGE SCALE GENOMIC DNA]</scope>
    <source>
        <strain evidence="2">CGMCC 1.12402</strain>
    </source>
</reference>
<keyword evidence="2" id="KW-1185">Reference proteome</keyword>
<evidence type="ECO:0000313" key="2">
    <source>
        <dbReference type="Proteomes" id="UP000199437"/>
    </source>
</evidence>
<proteinExistence type="predicted"/>
<dbReference type="Proteomes" id="UP000199437">
    <property type="component" value="Unassembled WGS sequence"/>
</dbReference>
<dbReference type="STRING" id="1267423.SAMN05216290_3317"/>
<sequence>MDFHVEVLSEVGVISGKVEGDLTLVVAREYLRQVNRAIRDSGVERIVSDLRSSSVKINKVELESLSKELVQLGTKKVCRRAIVLSGDVNVYKQWENFNLREGFHHLKLFVDKDQAMEWLVEH</sequence>
<dbReference type="EMBL" id="FOIR01000003">
    <property type="protein sequence ID" value="SEW37559.1"/>
    <property type="molecule type" value="Genomic_DNA"/>
</dbReference>
<protein>
    <recommendedName>
        <fullName evidence="3">STAS/SEC14 domain-containing protein</fullName>
    </recommendedName>
</protein>
<evidence type="ECO:0000313" key="1">
    <source>
        <dbReference type="EMBL" id="SEW37559.1"/>
    </source>
</evidence>
<gene>
    <name evidence="1" type="ORF">SAMN05216290_3317</name>
</gene>
<evidence type="ECO:0008006" key="3">
    <source>
        <dbReference type="Google" id="ProtNLM"/>
    </source>
</evidence>
<dbReference type="RefSeq" id="WP_090259937.1">
    <property type="nucleotide sequence ID" value="NZ_RBHZ01000001.1"/>
</dbReference>
<accession>A0A1I0R9W1</accession>
<organism evidence="1 2">
    <name type="scientific">Roseivirga pacifica</name>
    <dbReference type="NCBI Taxonomy" id="1267423"/>
    <lineage>
        <taxon>Bacteria</taxon>
        <taxon>Pseudomonadati</taxon>
        <taxon>Bacteroidota</taxon>
        <taxon>Cytophagia</taxon>
        <taxon>Cytophagales</taxon>
        <taxon>Roseivirgaceae</taxon>
        <taxon>Roseivirga</taxon>
    </lineage>
</organism>
<name>A0A1I0R9W1_9BACT</name>
<dbReference type="OrthoDB" id="981984at2"/>